<dbReference type="EMBL" id="LEPB01000007">
    <property type="protein sequence ID" value="RCA09630.1"/>
    <property type="molecule type" value="Genomic_DNA"/>
</dbReference>
<comment type="caution">
    <text evidence="1">The sequence shown here is derived from an EMBL/GenBank/DDBJ whole genome shotgun (WGS) entry which is preliminary data.</text>
</comment>
<protein>
    <recommendedName>
        <fullName evidence="3">Apea-like HEPN domain-containing protein</fullName>
    </recommendedName>
</protein>
<name>A0A367CC70_9ENTE</name>
<sequence>MILAEKKEIEITGVVDKKKSGNWSIFISHPMSGGKYNNIFKNGNLFIPSLGETRYNSMKKKSKLFFIADLQEDEKYFKHFHKFGTEKEVKKVIDNYYYQSILNASDISIIFSTAIWLWKDSAVSPAHYSFINFDSKYHSNFNRAVMYTDSLGKFESIKITNNDLELIKQNFAILFPYMALIENNFNVAPTKTIDGDTTFVEIDKALSTKQQSFTRALLFVQKARLSGDLQNKIAQHMSALQCLFAVKKDISFNLSRITASLIHKNEKEKDLIIEDIELAYGIRSEETHGFSEKDVSKIRKISKAIDSYSRRVIKKVFIDYAHLNYILDSEEKEVRESLKALAIESFKEDYLKRENNLAQRRFNGIKKNLKNVENLNELEQIKKLISDIEKDFT</sequence>
<organism evidence="1 2">
    <name type="scientific">Enterococcus durans</name>
    <dbReference type="NCBI Taxonomy" id="53345"/>
    <lineage>
        <taxon>Bacteria</taxon>
        <taxon>Bacillati</taxon>
        <taxon>Bacillota</taxon>
        <taxon>Bacilli</taxon>
        <taxon>Lactobacillales</taxon>
        <taxon>Enterococcaceae</taxon>
        <taxon>Enterococcus</taxon>
    </lineage>
</organism>
<dbReference type="AlphaFoldDB" id="A0A367CC70"/>
<reference evidence="1 2" key="1">
    <citation type="submission" date="2015-06" db="EMBL/GenBank/DDBJ databases">
        <title>The Genome Sequence of Enterococcus durans 4EA1.</title>
        <authorList>
            <consortium name="The Broad Institute Genomics Platform"/>
            <consortium name="The Broad Institute Genome Sequencing Center for Infectious Disease"/>
            <person name="Earl A.M."/>
            <person name="Van Tyne D."/>
            <person name="Lebreton F."/>
            <person name="Saavedra J.T."/>
            <person name="Gilmore M.S."/>
            <person name="Manson Mcguire A."/>
            <person name="Clock S."/>
            <person name="Crupain M."/>
            <person name="Rangan U."/>
            <person name="Young S."/>
            <person name="Abouelleil A."/>
            <person name="Cao P."/>
            <person name="Chapman S.B."/>
            <person name="Griggs A."/>
            <person name="Priest M."/>
            <person name="Shea T."/>
            <person name="Wortman J."/>
            <person name="Nusbaum C."/>
            <person name="Birren B."/>
        </authorList>
    </citation>
    <scope>NUCLEOTIDE SEQUENCE [LARGE SCALE GENOMIC DNA]</scope>
    <source>
        <strain evidence="1 2">4EA1</strain>
    </source>
</reference>
<dbReference type="Proteomes" id="UP000252797">
    <property type="component" value="Unassembled WGS sequence"/>
</dbReference>
<gene>
    <name evidence="1" type="ORF">EA71_02947</name>
</gene>
<proteinExistence type="predicted"/>
<evidence type="ECO:0000313" key="1">
    <source>
        <dbReference type="EMBL" id="RCA09630.1"/>
    </source>
</evidence>
<evidence type="ECO:0008006" key="3">
    <source>
        <dbReference type="Google" id="ProtNLM"/>
    </source>
</evidence>
<dbReference type="RefSeq" id="WP_147239551.1">
    <property type="nucleotide sequence ID" value="NZ_LEPB01000007.1"/>
</dbReference>
<accession>A0A367CC70</accession>
<evidence type="ECO:0000313" key="2">
    <source>
        <dbReference type="Proteomes" id="UP000252797"/>
    </source>
</evidence>